<feature type="domain" description="Dilute" evidence="2">
    <location>
        <begin position="94"/>
        <end position="309"/>
    </location>
</feature>
<dbReference type="Gene3D" id="2.60.200.20">
    <property type="match status" value="1"/>
</dbReference>
<sequence>MRPFRGGAVTHNGVTVYRETVLKPGDVIGLGDHFLFLYRDPRVTPAPPLALTLPWQADTSTPCCPSGLVDRQEALRQYLGSTEAVLKFHSRHADTLLQQLSSDLRPLIFWMSNATELLNFFQVKVETMEKEWEFEALLDTNPFSSDEKEKEKDGARGAEGDENKGEEGAVDDVSVLPPKVAGLVEVYRCSLMLSREACLSPPLTSQTFGYLFFFTNTSLLNTLLERDGLFSWSRAVQIRTNLDLVLDWLQGAGLGDIASEFMKKLSFTVNFLCIPKTRLIQNKAFRSVTSWHYGIQNSSCKNYIYTCCS</sequence>
<dbReference type="PROSITE" id="PS51126">
    <property type="entry name" value="DILUTE"/>
    <property type="match status" value="1"/>
</dbReference>
<evidence type="ECO:0000313" key="4">
    <source>
        <dbReference type="Proteomes" id="UP001476798"/>
    </source>
</evidence>
<reference evidence="3 4" key="1">
    <citation type="submission" date="2021-06" db="EMBL/GenBank/DDBJ databases">
        <authorList>
            <person name="Palmer J.M."/>
        </authorList>
    </citation>
    <scope>NUCLEOTIDE SEQUENCE [LARGE SCALE GENOMIC DNA]</scope>
    <source>
        <strain evidence="3 4">GA_2019</strain>
        <tissue evidence="3">Muscle</tissue>
    </source>
</reference>
<dbReference type="Pfam" id="PF01843">
    <property type="entry name" value="DIL"/>
    <property type="match status" value="1"/>
</dbReference>
<evidence type="ECO:0000259" key="2">
    <source>
        <dbReference type="PROSITE" id="PS51126"/>
    </source>
</evidence>
<dbReference type="InterPro" id="IPR002710">
    <property type="entry name" value="Dilute_dom"/>
</dbReference>
<organism evidence="3 4">
    <name type="scientific">Goodea atripinnis</name>
    <dbReference type="NCBI Taxonomy" id="208336"/>
    <lineage>
        <taxon>Eukaryota</taxon>
        <taxon>Metazoa</taxon>
        <taxon>Chordata</taxon>
        <taxon>Craniata</taxon>
        <taxon>Vertebrata</taxon>
        <taxon>Euteleostomi</taxon>
        <taxon>Actinopterygii</taxon>
        <taxon>Neopterygii</taxon>
        <taxon>Teleostei</taxon>
        <taxon>Neoteleostei</taxon>
        <taxon>Acanthomorphata</taxon>
        <taxon>Ovalentaria</taxon>
        <taxon>Atherinomorphae</taxon>
        <taxon>Cyprinodontiformes</taxon>
        <taxon>Goodeidae</taxon>
        <taxon>Goodea</taxon>
    </lineage>
</organism>
<comment type="caution">
    <text evidence="3">The sequence shown here is derived from an EMBL/GenBank/DDBJ whole genome shotgun (WGS) entry which is preliminary data.</text>
</comment>
<dbReference type="Proteomes" id="UP001476798">
    <property type="component" value="Unassembled WGS sequence"/>
</dbReference>
<proteinExistence type="predicted"/>
<keyword evidence="4" id="KW-1185">Reference proteome</keyword>
<accession>A0ABV0PKW7</accession>
<evidence type="ECO:0000313" key="3">
    <source>
        <dbReference type="EMBL" id="MEQ2184130.1"/>
    </source>
</evidence>
<name>A0ABV0PKW7_9TELE</name>
<evidence type="ECO:0000256" key="1">
    <source>
        <dbReference type="SAM" id="MobiDB-lite"/>
    </source>
</evidence>
<protein>
    <recommendedName>
        <fullName evidence="2">Dilute domain-containing protein</fullName>
    </recommendedName>
</protein>
<dbReference type="SMART" id="SM01132">
    <property type="entry name" value="DIL"/>
    <property type="match status" value="1"/>
</dbReference>
<dbReference type="InterPro" id="IPR052072">
    <property type="entry name" value="Vascular_dev_regulator"/>
</dbReference>
<gene>
    <name evidence="3" type="ORF">GOODEAATRI_004805</name>
</gene>
<dbReference type="PANTHER" id="PTHR16027:SF12">
    <property type="entry name" value="RAS-INTERACTING PROTEIN 1"/>
    <property type="match status" value="1"/>
</dbReference>
<feature type="compositionally biased region" description="Basic and acidic residues" evidence="1">
    <location>
        <begin position="145"/>
        <end position="167"/>
    </location>
</feature>
<dbReference type="PANTHER" id="PTHR16027">
    <property type="entry name" value="DILUTE DOMAIN-CONTAINING PROTEIN YPR089W"/>
    <property type="match status" value="1"/>
</dbReference>
<dbReference type="EMBL" id="JAHRIO010080171">
    <property type="protein sequence ID" value="MEQ2184130.1"/>
    <property type="molecule type" value="Genomic_DNA"/>
</dbReference>
<feature type="region of interest" description="Disordered" evidence="1">
    <location>
        <begin position="143"/>
        <end position="171"/>
    </location>
</feature>